<dbReference type="PANTHER" id="PTHR43442">
    <property type="entry name" value="GLUCONOKINASE-RELATED"/>
    <property type="match status" value="1"/>
</dbReference>
<dbReference type="InterPro" id="IPR006001">
    <property type="entry name" value="Therm_gnt_kin"/>
</dbReference>
<dbReference type="Gene3D" id="3.40.50.300">
    <property type="entry name" value="P-loop containing nucleotide triphosphate hydrolases"/>
    <property type="match status" value="1"/>
</dbReference>
<keyword evidence="6 8" id="KW-0067">ATP-binding</keyword>
<dbReference type="GO" id="GO:0005737">
    <property type="term" value="C:cytoplasm"/>
    <property type="evidence" value="ECO:0007669"/>
    <property type="project" value="TreeGrafter"/>
</dbReference>
<comment type="pathway">
    <text evidence="1 8">Carbohydrate acid metabolism; D-gluconate degradation.</text>
</comment>
<proteinExistence type="inferred from homology"/>
<dbReference type="GO" id="GO:0005975">
    <property type="term" value="P:carbohydrate metabolic process"/>
    <property type="evidence" value="ECO:0007669"/>
    <property type="project" value="InterPro"/>
</dbReference>
<dbReference type="InterPro" id="IPR031322">
    <property type="entry name" value="Shikimate/glucono_kinase"/>
</dbReference>
<evidence type="ECO:0000256" key="4">
    <source>
        <dbReference type="ARBA" id="ARBA00022741"/>
    </source>
</evidence>
<dbReference type="GO" id="GO:0005524">
    <property type="term" value="F:ATP binding"/>
    <property type="evidence" value="ECO:0007669"/>
    <property type="project" value="UniProtKB-KW"/>
</dbReference>
<keyword evidence="5 8" id="KW-0418">Kinase</keyword>
<dbReference type="FunFam" id="3.40.50.300:FF:000522">
    <property type="entry name" value="Gluconokinase"/>
    <property type="match status" value="1"/>
</dbReference>
<evidence type="ECO:0000256" key="3">
    <source>
        <dbReference type="ARBA" id="ARBA00022679"/>
    </source>
</evidence>
<sequence>ISCLCFNFAAAEMTVKCIFVMGVSGCGKTTIGKCLADKFVAHFEDADDYHSEANRAKMSRGIALNDEDRYPWLQEVANLGKYSIGRIVIACSALKKNYRQILSAPLDGNYIFVYLNVGRSELERRVRLRKGHFVDCRLLDSQLETLEPPCNEHNCITIDASGSVEQVVNEIISALGRL</sequence>
<evidence type="ECO:0000256" key="8">
    <source>
        <dbReference type="RuleBase" id="RU363066"/>
    </source>
</evidence>
<dbReference type="EC" id="2.7.1.12" evidence="8"/>
<dbReference type="SUPFAM" id="SSF52540">
    <property type="entry name" value="P-loop containing nucleoside triphosphate hydrolases"/>
    <property type="match status" value="1"/>
</dbReference>
<dbReference type="Pfam" id="PF01202">
    <property type="entry name" value="SKI"/>
    <property type="match status" value="1"/>
</dbReference>
<name>A0A915AE10_PARUN</name>
<accession>A0A915AE10</accession>
<dbReference type="NCBIfam" id="TIGR01313">
    <property type="entry name" value="therm_gnt_kin"/>
    <property type="match status" value="1"/>
</dbReference>
<keyword evidence="9" id="KW-1185">Reference proteome</keyword>
<evidence type="ECO:0000313" key="10">
    <source>
        <dbReference type="WBParaSite" id="PgR006_g031_t04"/>
    </source>
</evidence>
<dbReference type="PANTHER" id="PTHR43442:SF3">
    <property type="entry name" value="GLUCONOKINASE-RELATED"/>
    <property type="match status" value="1"/>
</dbReference>
<organism evidence="9 10">
    <name type="scientific">Parascaris univalens</name>
    <name type="common">Nematode worm</name>
    <dbReference type="NCBI Taxonomy" id="6257"/>
    <lineage>
        <taxon>Eukaryota</taxon>
        <taxon>Metazoa</taxon>
        <taxon>Ecdysozoa</taxon>
        <taxon>Nematoda</taxon>
        <taxon>Chromadorea</taxon>
        <taxon>Rhabditida</taxon>
        <taxon>Spirurina</taxon>
        <taxon>Ascaridomorpha</taxon>
        <taxon>Ascaridoidea</taxon>
        <taxon>Ascarididae</taxon>
        <taxon>Parascaris</taxon>
    </lineage>
</organism>
<keyword evidence="4 8" id="KW-0547">Nucleotide-binding</keyword>
<comment type="similarity">
    <text evidence="2 8">Belongs to the gluconokinase GntK/GntV family.</text>
</comment>
<dbReference type="WBParaSite" id="PgR006_g031_t04">
    <property type="protein sequence ID" value="PgR006_g031_t04"/>
    <property type="gene ID" value="PgR006_g031"/>
</dbReference>
<dbReference type="InterPro" id="IPR027417">
    <property type="entry name" value="P-loop_NTPase"/>
</dbReference>
<dbReference type="GO" id="GO:0046316">
    <property type="term" value="F:gluconokinase activity"/>
    <property type="evidence" value="ECO:0007669"/>
    <property type="project" value="UniProtKB-EC"/>
</dbReference>
<reference evidence="10" key="1">
    <citation type="submission" date="2022-11" db="UniProtKB">
        <authorList>
            <consortium name="WormBaseParasite"/>
        </authorList>
    </citation>
    <scope>IDENTIFICATION</scope>
</reference>
<evidence type="ECO:0000256" key="5">
    <source>
        <dbReference type="ARBA" id="ARBA00022777"/>
    </source>
</evidence>
<evidence type="ECO:0000313" key="9">
    <source>
        <dbReference type="Proteomes" id="UP000887569"/>
    </source>
</evidence>
<evidence type="ECO:0000256" key="6">
    <source>
        <dbReference type="ARBA" id="ARBA00022840"/>
    </source>
</evidence>
<dbReference type="CDD" id="cd02021">
    <property type="entry name" value="GntK"/>
    <property type="match status" value="1"/>
</dbReference>
<evidence type="ECO:0000256" key="2">
    <source>
        <dbReference type="ARBA" id="ARBA00008420"/>
    </source>
</evidence>
<evidence type="ECO:0000256" key="1">
    <source>
        <dbReference type="ARBA" id="ARBA00004875"/>
    </source>
</evidence>
<keyword evidence="3 8" id="KW-0808">Transferase</keyword>
<evidence type="ECO:0000256" key="7">
    <source>
        <dbReference type="ARBA" id="ARBA00048090"/>
    </source>
</evidence>
<protein>
    <recommendedName>
        <fullName evidence="8">Gluconokinase</fullName>
        <ecNumber evidence="8">2.7.1.12</ecNumber>
    </recommendedName>
</protein>
<comment type="catalytic activity">
    <reaction evidence="7 8">
        <text>D-gluconate + ATP = 6-phospho-D-gluconate + ADP + H(+)</text>
        <dbReference type="Rhea" id="RHEA:19433"/>
        <dbReference type="ChEBI" id="CHEBI:15378"/>
        <dbReference type="ChEBI" id="CHEBI:18391"/>
        <dbReference type="ChEBI" id="CHEBI:30616"/>
        <dbReference type="ChEBI" id="CHEBI:58759"/>
        <dbReference type="ChEBI" id="CHEBI:456216"/>
        <dbReference type="EC" id="2.7.1.12"/>
    </reaction>
</comment>
<dbReference type="AlphaFoldDB" id="A0A915AE10"/>
<dbReference type="Proteomes" id="UP000887569">
    <property type="component" value="Unplaced"/>
</dbReference>